<feature type="transmembrane region" description="Helical" evidence="1">
    <location>
        <begin position="89"/>
        <end position="108"/>
    </location>
</feature>
<feature type="transmembrane region" description="Helical" evidence="1">
    <location>
        <begin position="59"/>
        <end position="82"/>
    </location>
</feature>
<dbReference type="PANTHER" id="PTHR36834">
    <property type="entry name" value="MEMBRANE PROTEIN-RELATED"/>
    <property type="match status" value="1"/>
</dbReference>
<dbReference type="PANTHER" id="PTHR36834:SF2">
    <property type="entry name" value="MEMBRANE PROTEIN"/>
    <property type="match status" value="1"/>
</dbReference>
<keyword evidence="4" id="KW-1185">Reference proteome</keyword>
<evidence type="ECO:0000259" key="2">
    <source>
        <dbReference type="Pfam" id="PF04892"/>
    </source>
</evidence>
<dbReference type="OrthoDB" id="9805025at2"/>
<keyword evidence="1" id="KW-0472">Membrane</keyword>
<evidence type="ECO:0000313" key="4">
    <source>
        <dbReference type="Proteomes" id="UP000468388"/>
    </source>
</evidence>
<accession>A0A6N8JGI5</accession>
<comment type="caution">
    <text evidence="3">The sequence shown here is derived from an EMBL/GenBank/DDBJ whole genome shotgun (WGS) entry which is preliminary data.</text>
</comment>
<dbReference type="RefSeq" id="WP_157301873.1">
    <property type="nucleotide sequence ID" value="NZ_BAAAZB010000026.1"/>
</dbReference>
<evidence type="ECO:0000313" key="3">
    <source>
        <dbReference type="EMBL" id="MVT43262.1"/>
    </source>
</evidence>
<keyword evidence="1" id="KW-0812">Transmembrane</keyword>
<sequence>MRKVILTVGYFIGLLFLVLLNPERIREPIPLNSRLRIHPVVDSLKDIMYPRGSSWWLHWFHFLTNLFGNIVLFIPFSFIAIMVFKLSRFIWVVLLACALSVAIEITQYYTGLGVADADDVILNTAGAAIGFYLCKRYFNRQ</sequence>
<keyword evidence="1" id="KW-1133">Transmembrane helix</keyword>
<organism evidence="3 4">
    <name type="scientific">Chitinophaga oryziterrae</name>
    <dbReference type="NCBI Taxonomy" id="1031224"/>
    <lineage>
        <taxon>Bacteria</taxon>
        <taxon>Pseudomonadati</taxon>
        <taxon>Bacteroidota</taxon>
        <taxon>Chitinophagia</taxon>
        <taxon>Chitinophagales</taxon>
        <taxon>Chitinophagaceae</taxon>
        <taxon>Chitinophaga</taxon>
    </lineage>
</organism>
<proteinExistence type="predicted"/>
<dbReference type="Proteomes" id="UP000468388">
    <property type="component" value="Unassembled WGS sequence"/>
</dbReference>
<dbReference type="AlphaFoldDB" id="A0A6N8JGI5"/>
<evidence type="ECO:0000256" key="1">
    <source>
        <dbReference type="SAM" id="Phobius"/>
    </source>
</evidence>
<gene>
    <name evidence="3" type="ORF">GO495_21875</name>
</gene>
<dbReference type="EMBL" id="WRXO01000007">
    <property type="protein sequence ID" value="MVT43262.1"/>
    <property type="molecule type" value="Genomic_DNA"/>
</dbReference>
<dbReference type="InterPro" id="IPR053150">
    <property type="entry name" value="Teicoplanin_resist-assoc"/>
</dbReference>
<name>A0A6N8JGI5_9BACT</name>
<feature type="domain" description="VanZ-like" evidence="2">
    <location>
        <begin position="10"/>
        <end position="135"/>
    </location>
</feature>
<dbReference type="Pfam" id="PF04892">
    <property type="entry name" value="VanZ"/>
    <property type="match status" value="1"/>
</dbReference>
<dbReference type="InterPro" id="IPR006976">
    <property type="entry name" value="VanZ-like"/>
</dbReference>
<protein>
    <recommendedName>
        <fullName evidence="2">VanZ-like domain-containing protein</fullName>
    </recommendedName>
</protein>
<feature type="transmembrane region" description="Helical" evidence="1">
    <location>
        <begin position="120"/>
        <end position="138"/>
    </location>
</feature>
<reference evidence="3 4" key="1">
    <citation type="submission" date="2019-12" db="EMBL/GenBank/DDBJ databases">
        <title>The draft genomic sequence of strain Chitinophaga oryziterrae JCM 16595.</title>
        <authorList>
            <person name="Zhang X."/>
        </authorList>
    </citation>
    <scope>NUCLEOTIDE SEQUENCE [LARGE SCALE GENOMIC DNA]</scope>
    <source>
        <strain evidence="3 4">JCM 16595</strain>
    </source>
</reference>